<feature type="transmembrane region" description="Helical" evidence="2">
    <location>
        <begin position="344"/>
        <end position="366"/>
    </location>
</feature>
<sequence length="1000" mass="113597">MSGRTRNNEEHLKLQDELTTPTTANYQHQQPTTHQAAQPATDRNTLGTSTSYSSISSTTHLPPPEYLTGSQWQISHQPNDLAQQQQQLGTDYHPIPPHPLTRNQRVRASLEIEVIPSTAAPTPSEPEHPHQGLHNSPDQKYPGHPVNQADPTAHDRSNQPYQYYNEPQEFKPYPAELHPDHHSETDAEGQSYDDYDWDNDDDLEGDVRFADLNDDKDAGHHHRRRTLARRFSPYSIVKVLITTFIGNIILSLMFIIPPLVLRYTGYYQSGDTPSAATTRYIYDNVAAWLFWGSYNILASWVLNFMTELIPRVIVLLVGIVWGDVNETIKGRVETFHTAKPWIKVIFYSAMCWGSWEVIFNGIYHLYALTENGQYRAPYTETIHIIVELLFFFMLILSLEKLLLLTISMNFHQVAYADRIQKITRTFAVIDALKDYRPKRKSFPMIPTSRRPSGAILTMKGLASKKASPEPVTKSKWWSRKPNPTQEMQDKEKAAIVDPRGGDYEAQMHQTERFNADYHKGSPPQESKGPAKLMRRNSQTTFATLAQRGASAAKIARAAMKDPVSVVGKKSGLKLDVNNPADARKLARKIYFGFKADSTRTYLIPSDFYPAFPTHELAREAFSIFDSDGNGDISRTEVKNEIFRAYKERRALANSLQDVGHAIGRLDRIMMAMAGIVFIFIALSVVGIDYSKALTSVYTVGIAAAFIFKETAGNVFDAIIMVFCTHPYDTGDRVIMDNDGVDEVLVVKRMGLLVTVFLRWDGTEWFAPNSLLGQKFIINLRRSSNQFENATVQFGWDTPLEKLDELEEKMNLWLQTDEQRRFEPGTACVIQSLVNQQYMEVTIGMTHRENWQDWGGRWNRRTAFHAALNHYSRELGISFYNAEQPVQFSNLDAFKDQLFNPSSSNNNNDNEEEEEEDNNDEEFGDDELEPDERAQNPPPTSYFPNFPDSSPVLNKKQAQSVFTSATERMPEALGFSAPPESGTGMRKRKKLSKKKAMLGDA</sequence>
<keyword evidence="2" id="KW-0472">Membrane</keyword>
<name>A0A5B0RME4_PUCGR</name>
<feature type="region of interest" description="Disordered" evidence="1">
    <location>
        <begin position="118"/>
        <end position="191"/>
    </location>
</feature>
<feature type="compositionally biased region" description="Polar residues" evidence="1">
    <location>
        <begin position="68"/>
        <end position="82"/>
    </location>
</feature>
<comment type="caution">
    <text evidence="4">The sequence shown here is derived from an EMBL/GenBank/DDBJ whole genome shotgun (WGS) entry which is preliminary data.</text>
</comment>
<feature type="region of interest" description="Disordered" evidence="1">
    <location>
        <begin position="896"/>
        <end position="1000"/>
    </location>
</feature>
<evidence type="ECO:0000259" key="3">
    <source>
        <dbReference type="PROSITE" id="PS50222"/>
    </source>
</evidence>
<feature type="compositionally biased region" description="Polar residues" evidence="1">
    <location>
        <begin position="17"/>
        <end position="26"/>
    </location>
</feature>
<dbReference type="InterPro" id="IPR002048">
    <property type="entry name" value="EF_hand_dom"/>
</dbReference>
<feature type="compositionally biased region" description="Polar residues" evidence="1">
    <location>
        <begin position="946"/>
        <end position="965"/>
    </location>
</feature>
<feature type="compositionally biased region" description="Low complexity" evidence="1">
    <location>
        <begin position="27"/>
        <end position="41"/>
    </location>
</feature>
<protein>
    <recommendedName>
        <fullName evidence="3">EF-hand domain-containing protein</fullName>
    </recommendedName>
</protein>
<dbReference type="InterPro" id="IPR058650">
    <property type="entry name" value="Msy1/2-like"/>
</dbReference>
<evidence type="ECO:0000313" key="5">
    <source>
        <dbReference type="Proteomes" id="UP000325313"/>
    </source>
</evidence>
<organism evidence="4 5">
    <name type="scientific">Puccinia graminis f. sp. tritici</name>
    <dbReference type="NCBI Taxonomy" id="56615"/>
    <lineage>
        <taxon>Eukaryota</taxon>
        <taxon>Fungi</taxon>
        <taxon>Dikarya</taxon>
        <taxon>Basidiomycota</taxon>
        <taxon>Pucciniomycotina</taxon>
        <taxon>Pucciniomycetes</taxon>
        <taxon>Pucciniales</taxon>
        <taxon>Pucciniaceae</taxon>
        <taxon>Puccinia</taxon>
    </lineage>
</organism>
<dbReference type="EMBL" id="VDEP01000171">
    <property type="protein sequence ID" value="KAA1126599.1"/>
    <property type="molecule type" value="Genomic_DNA"/>
</dbReference>
<dbReference type="InterPro" id="IPR010920">
    <property type="entry name" value="LSM_dom_sf"/>
</dbReference>
<dbReference type="Proteomes" id="UP000325313">
    <property type="component" value="Unassembled WGS sequence"/>
</dbReference>
<gene>
    <name evidence="4" type="ORF">PGTUg99_029464</name>
</gene>
<evidence type="ECO:0000256" key="2">
    <source>
        <dbReference type="SAM" id="Phobius"/>
    </source>
</evidence>
<dbReference type="Pfam" id="PF00924">
    <property type="entry name" value="MS_channel_2nd"/>
    <property type="match status" value="1"/>
</dbReference>
<feature type="transmembrane region" description="Helical" evidence="2">
    <location>
        <begin position="668"/>
        <end position="687"/>
    </location>
</feature>
<dbReference type="Pfam" id="PF25886">
    <property type="entry name" value="Msy1"/>
    <property type="match status" value="1"/>
</dbReference>
<dbReference type="AlphaFoldDB" id="A0A5B0RME4"/>
<dbReference type="PROSITE" id="PS00018">
    <property type="entry name" value="EF_HAND_1"/>
    <property type="match status" value="1"/>
</dbReference>
<dbReference type="SUPFAM" id="SSF50182">
    <property type="entry name" value="Sm-like ribonucleoproteins"/>
    <property type="match status" value="1"/>
</dbReference>
<evidence type="ECO:0000256" key="1">
    <source>
        <dbReference type="SAM" id="MobiDB-lite"/>
    </source>
</evidence>
<feature type="domain" description="EF-hand" evidence="3">
    <location>
        <begin position="612"/>
        <end position="647"/>
    </location>
</feature>
<dbReference type="PANTHER" id="PTHR31323:SF1">
    <property type="entry name" value="MECHANOSENSITIVE ION CHANNEL PROTEIN"/>
    <property type="match status" value="1"/>
</dbReference>
<evidence type="ECO:0000313" key="4">
    <source>
        <dbReference type="EMBL" id="KAA1126599.1"/>
    </source>
</evidence>
<dbReference type="GO" id="GO:0005262">
    <property type="term" value="F:calcium channel activity"/>
    <property type="evidence" value="ECO:0007669"/>
    <property type="project" value="TreeGrafter"/>
</dbReference>
<feature type="transmembrane region" description="Helical" evidence="2">
    <location>
        <begin position="239"/>
        <end position="261"/>
    </location>
</feature>
<dbReference type="Gene3D" id="1.10.287.1260">
    <property type="match status" value="1"/>
</dbReference>
<dbReference type="PROSITE" id="PS50222">
    <property type="entry name" value="EF_HAND_2"/>
    <property type="match status" value="1"/>
</dbReference>
<dbReference type="GO" id="GO:0016020">
    <property type="term" value="C:membrane"/>
    <property type="evidence" value="ECO:0007669"/>
    <property type="project" value="InterPro"/>
</dbReference>
<feature type="compositionally biased region" description="Basic residues" evidence="1">
    <location>
        <begin position="984"/>
        <end position="1000"/>
    </location>
</feature>
<feature type="compositionally biased region" description="Acidic residues" evidence="1">
    <location>
        <begin position="908"/>
        <end position="929"/>
    </location>
</feature>
<feature type="region of interest" description="Disordered" evidence="1">
    <location>
        <begin position="470"/>
        <end position="491"/>
    </location>
</feature>
<dbReference type="InterPro" id="IPR006685">
    <property type="entry name" value="MscS_channel_2nd"/>
</dbReference>
<keyword evidence="2" id="KW-1133">Transmembrane helix</keyword>
<feature type="transmembrane region" description="Helical" evidence="2">
    <location>
        <begin position="308"/>
        <end position="324"/>
    </location>
</feature>
<feature type="compositionally biased region" description="Low complexity" evidence="1">
    <location>
        <begin position="48"/>
        <end position="59"/>
    </location>
</feature>
<dbReference type="GO" id="GO:0006874">
    <property type="term" value="P:intracellular calcium ion homeostasis"/>
    <property type="evidence" value="ECO:0007669"/>
    <property type="project" value="TreeGrafter"/>
</dbReference>
<dbReference type="InterPro" id="IPR018247">
    <property type="entry name" value="EF_Hand_1_Ca_BS"/>
</dbReference>
<reference evidence="4 5" key="1">
    <citation type="submission" date="2019-05" db="EMBL/GenBank/DDBJ databases">
        <title>Emergence of the Ug99 lineage of the wheat stem rust pathogen through somatic hybridization.</title>
        <authorList>
            <person name="Li F."/>
            <person name="Upadhyaya N.M."/>
            <person name="Sperschneider J."/>
            <person name="Matny O."/>
            <person name="Nguyen-Phuc H."/>
            <person name="Mago R."/>
            <person name="Raley C."/>
            <person name="Miller M.E."/>
            <person name="Silverstein K.A.T."/>
            <person name="Henningsen E."/>
            <person name="Hirsch C.D."/>
            <person name="Visser B."/>
            <person name="Pretorius Z.A."/>
            <person name="Steffenson B.J."/>
            <person name="Schwessinger B."/>
            <person name="Dodds P.N."/>
            <person name="Figueroa M."/>
        </authorList>
    </citation>
    <scope>NUCLEOTIDE SEQUENCE [LARGE SCALE GENOMIC DNA]</scope>
    <source>
        <strain evidence="4 5">Ug99</strain>
    </source>
</reference>
<feature type="transmembrane region" description="Helical" evidence="2">
    <location>
        <begin position="378"/>
        <end position="398"/>
    </location>
</feature>
<dbReference type="GO" id="GO:0005509">
    <property type="term" value="F:calcium ion binding"/>
    <property type="evidence" value="ECO:0007669"/>
    <property type="project" value="InterPro"/>
</dbReference>
<feature type="region of interest" description="Disordered" evidence="1">
    <location>
        <begin position="1"/>
        <end position="101"/>
    </location>
</feature>
<keyword evidence="2" id="KW-0812">Transmembrane</keyword>
<proteinExistence type="predicted"/>
<dbReference type="PANTHER" id="PTHR31323">
    <property type="entry name" value="MECHANOSENSITIVE ION CHANNEL PROTEIN MSY2"/>
    <property type="match status" value="1"/>
</dbReference>
<feature type="compositionally biased region" description="Basic and acidic residues" evidence="1">
    <location>
        <begin position="1"/>
        <end position="16"/>
    </location>
</feature>
<accession>A0A5B0RME4</accession>